<proteinExistence type="predicted"/>
<dbReference type="Proteomes" id="UP000002058">
    <property type="component" value="Unassembled WGS sequence"/>
</dbReference>
<organism evidence="2 3">
    <name type="scientific">Uncinocarpus reesii (strain UAMH 1704)</name>
    <dbReference type="NCBI Taxonomy" id="336963"/>
    <lineage>
        <taxon>Eukaryota</taxon>
        <taxon>Fungi</taxon>
        <taxon>Dikarya</taxon>
        <taxon>Ascomycota</taxon>
        <taxon>Pezizomycotina</taxon>
        <taxon>Eurotiomycetes</taxon>
        <taxon>Eurotiomycetidae</taxon>
        <taxon>Onygenales</taxon>
        <taxon>Onygenaceae</taxon>
        <taxon>Uncinocarpus</taxon>
    </lineage>
</organism>
<feature type="region of interest" description="Disordered" evidence="1">
    <location>
        <begin position="15"/>
        <end position="79"/>
    </location>
</feature>
<name>C4JR86_UNCRE</name>
<keyword evidence="3" id="KW-1185">Reference proteome</keyword>
<dbReference type="EMBL" id="CH476616">
    <property type="protein sequence ID" value="EEP78722.1"/>
    <property type="molecule type" value="Genomic_DNA"/>
</dbReference>
<gene>
    <name evidence="2" type="ORF">UREG_03568</name>
</gene>
<dbReference type="OrthoDB" id="4167490at2759"/>
<dbReference type="AlphaFoldDB" id="C4JR86"/>
<reference evidence="2" key="3">
    <citation type="submission" date="2005-09" db="EMBL/GenBank/DDBJ databases">
        <title>Annotation of the Uncinocarpus reesii strain 1704 genome.</title>
        <authorList>
            <consortium name="The Broad Institute Genome Sequencing Platform"/>
            <person name="Birren B."/>
            <person name="Lander E."/>
            <person name="Galagan J."/>
            <person name="Nusbaum C."/>
            <person name="Devon K."/>
            <person name="Ma L.-J."/>
            <person name="Henn M."/>
            <person name="Jaffe D."/>
            <person name="Butler J."/>
            <person name="Alvarez P."/>
            <person name="Gnerre S."/>
            <person name="Grabherr M."/>
            <person name="Kleber M."/>
            <person name="Mauceli E."/>
            <person name="Brockman W."/>
            <person name="Rounsley S."/>
            <person name="Young S."/>
            <person name="LaButti K."/>
            <person name="Pushparaj V."/>
            <person name="DeCaprio D."/>
            <person name="Crawford M."/>
            <person name="Koehrsen M."/>
            <person name="Engels R."/>
            <person name="Montgomery P."/>
            <person name="Pearson M."/>
            <person name="Howarth C."/>
            <person name="Larson L."/>
            <person name="Luoma S."/>
            <person name="White J."/>
            <person name="O'Leary S."/>
            <person name="Kodira C."/>
            <person name="Zeng Q."/>
            <person name="Yandava C."/>
            <person name="Alvarado L."/>
            <person name="Taylor J."/>
            <person name="Johannesson H."/>
        </authorList>
    </citation>
    <scope>NUCLEOTIDE SEQUENCE</scope>
    <source>
        <strain evidence="2">1704</strain>
    </source>
</reference>
<evidence type="ECO:0000256" key="1">
    <source>
        <dbReference type="SAM" id="MobiDB-lite"/>
    </source>
</evidence>
<evidence type="ECO:0000313" key="2">
    <source>
        <dbReference type="EMBL" id="EEP78722.1"/>
    </source>
</evidence>
<protein>
    <submittedName>
        <fullName evidence="2">Uncharacterized protein</fullName>
    </submittedName>
</protein>
<sequence length="447" mass="51724">MAPLFSNAVHRLPTSELTPVKVRGKRKRPRKELEPMGVADSPSSSRDSLSRESPISLERKGFRATSKAKRNRSKSRDPRRFSRLESLPAELIEQIFLECLEFDLPRASPYLGAVLSTDLIYRGLILLSFWSDPDPADRTATAMLERMLRPFKYNPMDALQRQALQILVLDCRWCTFERIKSLVGDMIELSLCRWLSGADAIPTADVDFIKREYKKAPLSHIWQVHLDNFVNPRHKFDILQPYLSPLQVLALPDKVLRGTPWTDEKVHFLEFLRKHIRNVKTLKVWDALASRESIQEGIRSAILEHNIRALRALIELDESYHSLLDYRQLYTLPGEYFVLASRQGGHAITILVLLVRAASMSVPPDDPELTEWAIELQDKGVAFGGWLLNFMRDIPLFSQEEREPINRRFESYCPLYGPDYEQVFGSKWTSWLHELQETSYKSWSGWD</sequence>
<dbReference type="KEGG" id="ure:UREG_03568"/>
<dbReference type="GeneID" id="8437470"/>
<feature type="compositionally biased region" description="Low complexity" evidence="1">
    <location>
        <begin position="40"/>
        <end position="56"/>
    </location>
</feature>
<reference evidence="2" key="2">
    <citation type="submission" date="2005-08" db="EMBL/GenBank/DDBJ databases">
        <authorList>
            <person name="Ohara O."/>
            <person name="Nagase T."/>
            <person name="Kikuno R."/>
            <person name="Ishikawa K."/>
            <person name="Suyama M."/>
        </authorList>
    </citation>
    <scope>NUCLEOTIDE SEQUENCE</scope>
    <source>
        <strain evidence="2">1704</strain>
    </source>
</reference>
<dbReference type="VEuPathDB" id="FungiDB:UREG_03568"/>
<accession>C4JR86</accession>
<dbReference type="eggNOG" id="ENOG502T0X6">
    <property type="taxonomic scope" value="Eukaryota"/>
</dbReference>
<dbReference type="OMA" id="NAIRHQN"/>
<evidence type="ECO:0000313" key="3">
    <source>
        <dbReference type="Proteomes" id="UP000002058"/>
    </source>
</evidence>
<dbReference type="InParanoid" id="C4JR86"/>
<reference evidence="2" key="1">
    <citation type="submission" date="2005-04" db="EMBL/GenBank/DDBJ databases">
        <authorList>
            <person name="Dennison P.M.J."/>
        </authorList>
    </citation>
    <scope>NUCLEOTIDE SEQUENCE</scope>
    <source>
        <strain evidence="2">1704</strain>
    </source>
</reference>
<dbReference type="RefSeq" id="XP_002544051.1">
    <property type="nucleotide sequence ID" value="XM_002544005.1"/>
</dbReference>
<dbReference type="HOGENOM" id="CLU_047843_0_0_1"/>